<dbReference type="PROSITE" id="PS00463">
    <property type="entry name" value="ZN2_CY6_FUNGAL_1"/>
    <property type="match status" value="1"/>
</dbReference>
<dbReference type="CDD" id="cd00067">
    <property type="entry name" value="GAL4"/>
    <property type="match status" value="1"/>
</dbReference>
<dbReference type="InterPro" id="IPR036864">
    <property type="entry name" value="Zn2-C6_fun-type_DNA-bd_sf"/>
</dbReference>
<dbReference type="InterPro" id="IPR001138">
    <property type="entry name" value="Zn2Cys6_DnaBD"/>
</dbReference>
<dbReference type="InterPro" id="IPR058925">
    <property type="entry name" value="zf-C2H2_AcuF"/>
</dbReference>
<organism evidence="7 8">
    <name type="scientific">Aspergillus pseudoustus</name>
    <dbReference type="NCBI Taxonomy" id="1810923"/>
    <lineage>
        <taxon>Eukaryota</taxon>
        <taxon>Fungi</taxon>
        <taxon>Dikarya</taxon>
        <taxon>Ascomycota</taxon>
        <taxon>Pezizomycotina</taxon>
        <taxon>Eurotiomycetes</taxon>
        <taxon>Eurotiomycetidae</taxon>
        <taxon>Eurotiales</taxon>
        <taxon>Aspergillaceae</taxon>
        <taxon>Aspergillus</taxon>
        <taxon>Aspergillus subgen. Nidulantes</taxon>
    </lineage>
</organism>
<keyword evidence="4" id="KW-0539">Nucleus</keyword>
<accession>A0ABR4J2B4</accession>
<dbReference type="SUPFAM" id="SSF57701">
    <property type="entry name" value="Zn2/Cys6 DNA-binding domain"/>
    <property type="match status" value="1"/>
</dbReference>
<dbReference type="PANTHER" id="PTHR35391">
    <property type="entry name" value="C2H2-TYPE DOMAIN-CONTAINING PROTEIN-RELATED"/>
    <property type="match status" value="1"/>
</dbReference>
<evidence type="ECO:0000313" key="7">
    <source>
        <dbReference type="EMBL" id="KAL2833987.1"/>
    </source>
</evidence>
<feature type="compositionally biased region" description="Polar residues" evidence="5">
    <location>
        <begin position="445"/>
        <end position="464"/>
    </location>
</feature>
<dbReference type="InterPro" id="IPR036533">
    <property type="entry name" value="BAG_dom_sf"/>
</dbReference>
<evidence type="ECO:0000256" key="4">
    <source>
        <dbReference type="ARBA" id="ARBA00023242"/>
    </source>
</evidence>
<sequence length="701" mass="79096">MAGLIAPLVVACLQEFGRTKELLSSQNNEIYSTLWRDELGRLRIWAGNVGAHQTGLSSLDYRLRDASHIKKQILVLLNQLQSACSDVRDVLDEVMADDELSDSGSEEVGQEEEMQMIYDSVRDTINCLFQMTIVIRQPAHHDQFLGTRKSDTAHFGPYDRQHVFHKYPNADDKIITRLARGISERRAFLRYRQRHQEKLAHGLSRAMGDKPDTASTKLSETIASEYVERSDESTGFDSRSDITQTSYAQTMLQGRDGIMTVPPMPADAADGAYFECPYCFYIITINNMRSWARHIFNDLRPYICLFPDCTTPQRLYGSRHEWSSHIQHTHSQSFKGSCPLCSSPIGSGPNMEKHIARHLEELALFALPRPETRDDDGELSKQSSKSNSRRVENLDVDSQISDVRDNGGGALACDECRRKKIKCDGKQPCTHCTFYSYDCTYDQPSNRRNNPASPFSATDQTPTGSLIGESEMLDTPGDYETDHDIILLNHRRTIYKFQAAPYSISDGHLTIGQLRHNAAKMLQVADASRLKLLYKGLLLGDDSVPCRVEGLKHRSEVICVVSDPRDDESEDEIETPENRETFTKNPNSSLDVTKRRRLALRPAPTLNRSTSVIEQIRSLSAYFHEELVPQCNYFLTFPPSGDDTRDFEYRVLSETILAQVILKSDSLKPSDSESREARRELIKAAQDMLNAIDPAPSGAPP</sequence>
<evidence type="ECO:0000256" key="2">
    <source>
        <dbReference type="ARBA" id="ARBA00023125"/>
    </source>
</evidence>
<dbReference type="PANTHER" id="PTHR35391:SF7">
    <property type="entry name" value="C2H2-TYPE DOMAIN-CONTAINING PROTEIN"/>
    <property type="match status" value="1"/>
</dbReference>
<name>A0ABR4J2B4_9EURO</name>
<keyword evidence="2" id="KW-0238">DNA-binding</keyword>
<dbReference type="Pfam" id="PF02179">
    <property type="entry name" value="BAG"/>
    <property type="match status" value="1"/>
</dbReference>
<comment type="caution">
    <text evidence="7">The sequence shown here is derived from an EMBL/GenBank/DDBJ whole genome shotgun (WGS) entry which is preliminary data.</text>
</comment>
<dbReference type="PROSITE" id="PS50048">
    <property type="entry name" value="ZN2_CY6_FUNGAL_2"/>
    <property type="match status" value="1"/>
</dbReference>
<dbReference type="Gene3D" id="4.10.240.10">
    <property type="entry name" value="Zn(2)-C6 fungal-type DNA-binding domain"/>
    <property type="match status" value="1"/>
</dbReference>
<dbReference type="Pfam" id="PF26082">
    <property type="entry name" value="zf-C2H2_AcuF"/>
    <property type="match status" value="1"/>
</dbReference>
<evidence type="ECO:0000313" key="8">
    <source>
        <dbReference type="Proteomes" id="UP001610446"/>
    </source>
</evidence>
<dbReference type="Proteomes" id="UP001610446">
    <property type="component" value="Unassembled WGS sequence"/>
</dbReference>
<keyword evidence="3" id="KW-0804">Transcription</keyword>
<keyword evidence="1" id="KW-0805">Transcription regulation</keyword>
<feature type="region of interest" description="Disordered" evidence="5">
    <location>
        <begin position="565"/>
        <end position="588"/>
    </location>
</feature>
<reference evidence="7 8" key="1">
    <citation type="submission" date="2024-07" db="EMBL/GenBank/DDBJ databases">
        <title>Section-level genome sequencing and comparative genomics of Aspergillus sections Usti and Cavernicolus.</title>
        <authorList>
            <consortium name="Lawrence Berkeley National Laboratory"/>
            <person name="Nybo J.L."/>
            <person name="Vesth T.C."/>
            <person name="Theobald S."/>
            <person name="Frisvad J.C."/>
            <person name="Larsen T.O."/>
            <person name="Kjaerboelling I."/>
            <person name="Rothschild-Mancinelli K."/>
            <person name="Lyhne E.K."/>
            <person name="Kogle M.E."/>
            <person name="Barry K."/>
            <person name="Clum A."/>
            <person name="Na H."/>
            <person name="Ledsgaard L."/>
            <person name="Lin J."/>
            <person name="Lipzen A."/>
            <person name="Kuo A."/>
            <person name="Riley R."/>
            <person name="Mondo S."/>
            <person name="Labutti K."/>
            <person name="Haridas S."/>
            <person name="Pangalinan J."/>
            <person name="Salamov A.A."/>
            <person name="Simmons B.A."/>
            <person name="Magnuson J.K."/>
            <person name="Chen J."/>
            <person name="Drula E."/>
            <person name="Henrissat B."/>
            <person name="Wiebenga A."/>
            <person name="Lubbers R.J."/>
            <person name="Gomes A.C."/>
            <person name="Makela M.R."/>
            <person name="Stajich J."/>
            <person name="Grigoriev I.V."/>
            <person name="Mortensen U.H."/>
            <person name="De Vries R.P."/>
            <person name="Baker S.E."/>
            <person name="Andersen M.R."/>
        </authorList>
    </citation>
    <scope>NUCLEOTIDE SEQUENCE [LARGE SCALE GENOMIC DNA]</scope>
    <source>
        <strain evidence="7 8">CBS 123904</strain>
    </source>
</reference>
<dbReference type="EMBL" id="JBFXLU010000232">
    <property type="protein sequence ID" value="KAL2833987.1"/>
    <property type="molecule type" value="Genomic_DNA"/>
</dbReference>
<dbReference type="SMART" id="SM00066">
    <property type="entry name" value="GAL4"/>
    <property type="match status" value="1"/>
</dbReference>
<evidence type="ECO:0000259" key="6">
    <source>
        <dbReference type="PROSITE" id="PS50048"/>
    </source>
</evidence>
<keyword evidence="8" id="KW-1185">Reference proteome</keyword>
<gene>
    <name evidence="7" type="ORF">BJY01DRAFT_253274</name>
</gene>
<feature type="compositionally biased region" description="Acidic residues" evidence="5">
    <location>
        <begin position="565"/>
        <end position="575"/>
    </location>
</feature>
<dbReference type="SUPFAM" id="SSF63491">
    <property type="entry name" value="BAG domain"/>
    <property type="match status" value="1"/>
</dbReference>
<dbReference type="Pfam" id="PF00172">
    <property type="entry name" value="Zn_clus"/>
    <property type="match status" value="1"/>
</dbReference>
<feature type="region of interest" description="Disordered" evidence="5">
    <location>
        <begin position="370"/>
        <end position="401"/>
    </location>
</feature>
<protein>
    <recommendedName>
        <fullName evidence="6">Zn(2)-C6 fungal-type domain-containing protein</fullName>
    </recommendedName>
</protein>
<dbReference type="Gene3D" id="1.20.58.120">
    <property type="entry name" value="BAG domain"/>
    <property type="match status" value="1"/>
</dbReference>
<evidence type="ECO:0000256" key="5">
    <source>
        <dbReference type="SAM" id="MobiDB-lite"/>
    </source>
</evidence>
<dbReference type="InterPro" id="IPR003103">
    <property type="entry name" value="BAG_domain"/>
</dbReference>
<evidence type="ECO:0000256" key="1">
    <source>
        <dbReference type="ARBA" id="ARBA00023015"/>
    </source>
</evidence>
<feature type="region of interest" description="Disordered" evidence="5">
    <location>
        <begin position="445"/>
        <end position="474"/>
    </location>
</feature>
<evidence type="ECO:0000256" key="3">
    <source>
        <dbReference type="ARBA" id="ARBA00023163"/>
    </source>
</evidence>
<proteinExistence type="predicted"/>
<feature type="domain" description="Zn(2)-C6 fungal-type" evidence="6">
    <location>
        <begin position="412"/>
        <end position="441"/>
    </location>
</feature>